<protein>
    <submittedName>
        <fullName evidence="1">Uncharacterized protein</fullName>
    </submittedName>
</protein>
<dbReference type="AlphaFoldDB" id="A0A543AMD2"/>
<accession>A0A543AMD2</accession>
<dbReference type="Proteomes" id="UP000319746">
    <property type="component" value="Unassembled WGS sequence"/>
</dbReference>
<evidence type="ECO:0000313" key="2">
    <source>
        <dbReference type="Proteomes" id="UP000319746"/>
    </source>
</evidence>
<comment type="caution">
    <text evidence="1">The sequence shown here is derived from an EMBL/GenBank/DDBJ whole genome shotgun (WGS) entry which is preliminary data.</text>
</comment>
<gene>
    <name evidence="1" type="ORF">FB556_0161</name>
</gene>
<dbReference type="EMBL" id="VFOU01000001">
    <property type="protein sequence ID" value="TQL73718.1"/>
    <property type="molecule type" value="Genomic_DNA"/>
</dbReference>
<organism evidence="1 2">
    <name type="scientific">Enteractinococcus coprophilus</name>
    <dbReference type="NCBI Taxonomy" id="1027633"/>
    <lineage>
        <taxon>Bacteria</taxon>
        <taxon>Bacillati</taxon>
        <taxon>Actinomycetota</taxon>
        <taxon>Actinomycetes</taxon>
        <taxon>Micrococcales</taxon>
        <taxon>Micrococcaceae</taxon>
    </lineage>
</organism>
<reference evidence="1 2" key="1">
    <citation type="submission" date="2019-06" db="EMBL/GenBank/DDBJ databases">
        <title>Sequencing the genomes of 1000 actinobacteria strains.</title>
        <authorList>
            <person name="Klenk H.-P."/>
        </authorList>
    </citation>
    <scope>NUCLEOTIDE SEQUENCE [LARGE SCALE GENOMIC DNA]</scope>
    <source>
        <strain evidence="1 2">DSM 24083</strain>
    </source>
</reference>
<sequence length="52" mass="6187">MVSPVDIFSAHRRVRYGGLQFNRGRRLKEKSGRREPTGQILLKLYVITRMIW</sequence>
<keyword evidence="2" id="KW-1185">Reference proteome</keyword>
<name>A0A543AMD2_9MICC</name>
<evidence type="ECO:0000313" key="1">
    <source>
        <dbReference type="EMBL" id="TQL73718.1"/>
    </source>
</evidence>
<proteinExistence type="predicted"/>